<dbReference type="Proteomes" id="UP000281098">
    <property type="component" value="Unassembled WGS sequence"/>
</dbReference>
<dbReference type="PROSITE" id="PS01219">
    <property type="entry name" value="AMMONIUM_TRANSP"/>
    <property type="match status" value="1"/>
</dbReference>
<dbReference type="EMBL" id="QTPM01000015">
    <property type="protein sequence ID" value="RQY92890.1"/>
    <property type="molecule type" value="Genomic_DNA"/>
</dbReference>
<dbReference type="Pfam" id="PF00909">
    <property type="entry name" value="Ammonium_transp"/>
    <property type="match status" value="1"/>
</dbReference>
<comment type="subcellular location">
    <subcellularLocation>
        <location evidence="8">Cell membrane</location>
        <topology evidence="8">Multi-pass membrane protein</topology>
    </subcellularLocation>
    <subcellularLocation>
        <location evidence="1">Membrane</location>
        <topology evidence="1">Multi-pass membrane protein</topology>
    </subcellularLocation>
</comment>
<accession>A0ABX9YQA2</accession>
<feature type="transmembrane region" description="Helical" evidence="8">
    <location>
        <begin position="422"/>
        <end position="442"/>
    </location>
</feature>
<feature type="chain" id="PRO_5046996183" description="Ammonium transporter" evidence="10">
    <location>
        <begin position="25"/>
        <end position="536"/>
    </location>
</feature>
<evidence type="ECO:0000256" key="7">
    <source>
        <dbReference type="ARBA" id="ARBA00023177"/>
    </source>
</evidence>
<evidence type="ECO:0000256" key="3">
    <source>
        <dbReference type="ARBA" id="ARBA00022448"/>
    </source>
</evidence>
<evidence type="ECO:0000313" key="12">
    <source>
        <dbReference type="EMBL" id="RQY92890.1"/>
    </source>
</evidence>
<feature type="transmembrane region" description="Helical" evidence="8">
    <location>
        <begin position="169"/>
        <end position="190"/>
    </location>
</feature>
<feature type="transmembrane region" description="Helical" evidence="8">
    <location>
        <begin position="139"/>
        <end position="162"/>
    </location>
</feature>
<feature type="transmembrane region" description="Helical" evidence="8">
    <location>
        <begin position="454"/>
        <end position="474"/>
    </location>
</feature>
<dbReference type="Gene3D" id="1.10.3430.10">
    <property type="entry name" value="Ammonium transporter AmtB like domains"/>
    <property type="match status" value="1"/>
</dbReference>
<evidence type="ECO:0000256" key="5">
    <source>
        <dbReference type="ARBA" id="ARBA00022989"/>
    </source>
</evidence>
<dbReference type="InterPro" id="IPR024041">
    <property type="entry name" value="NH4_transpt_AmtB-like_dom"/>
</dbReference>
<comment type="caution">
    <text evidence="12">The sequence shown here is derived from an EMBL/GenBank/DDBJ whole genome shotgun (WGS) entry which is preliminary data.</text>
</comment>
<organism evidence="12 13">
    <name type="scientific">Burkholderia stagnalis</name>
    <dbReference type="NCBI Taxonomy" id="1503054"/>
    <lineage>
        <taxon>Bacteria</taxon>
        <taxon>Pseudomonadati</taxon>
        <taxon>Pseudomonadota</taxon>
        <taxon>Betaproteobacteria</taxon>
        <taxon>Burkholderiales</taxon>
        <taxon>Burkholderiaceae</taxon>
        <taxon>Burkholderia</taxon>
        <taxon>Burkholderia cepacia complex</taxon>
    </lineage>
</organism>
<feature type="transmembrane region" description="Helical" evidence="8">
    <location>
        <begin position="398"/>
        <end position="416"/>
    </location>
</feature>
<keyword evidence="4 8" id="KW-0812">Transmembrane</keyword>
<feature type="transmembrane region" description="Helical" evidence="8">
    <location>
        <begin position="367"/>
        <end position="386"/>
    </location>
</feature>
<feature type="compositionally biased region" description="Gly residues" evidence="9">
    <location>
        <begin position="48"/>
        <end position="64"/>
    </location>
</feature>
<feature type="transmembrane region" description="Helical" evidence="8">
    <location>
        <begin position="338"/>
        <end position="355"/>
    </location>
</feature>
<evidence type="ECO:0000256" key="2">
    <source>
        <dbReference type="ARBA" id="ARBA00005887"/>
    </source>
</evidence>
<gene>
    <name evidence="12" type="ORF">DF017_14580</name>
</gene>
<feature type="transmembrane region" description="Helical" evidence="8">
    <location>
        <begin position="307"/>
        <end position="326"/>
    </location>
</feature>
<feature type="transmembrane region" description="Helical" evidence="8">
    <location>
        <begin position="266"/>
        <end position="287"/>
    </location>
</feature>
<evidence type="ECO:0000256" key="1">
    <source>
        <dbReference type="ARBA" id="ARBA00004141"/>
    </source>
</evidence>
<evidence type="ECO:0000256" key="8">
    <source>
        <dbReference type="RuleBase" id="RU362002"/>
    </source>
</evidence>
<feature type="region of interest" description="Disordered" evidence="9">
    <location>
        <begin position="39"/>
        <end position="88"/>
    </location>
</feature>
<keyword evidence="6 8" id="KW-0472">Membrane</keyword>
<dbReference type="SUPFAM" id="SSF111352">
    <property type="entry name" value="Ammonium transporter"/>
    <property type="match status" value="1"/>
</dbReference>
<name>A0ABX9YQA2_9BURK</name>
<keyword evidence="5 8" id="KW-1133">Transmembrane helix</keyword>
<comment type="similarity">
    <text evidence="2 8">Belongs to the ammonia transporter channel (TC 1.A.11.2) family.</text>
</comment>
<keyword evidence="3 8" id="KW-0813">Transport</keyword>
<protein>
    <recommendedName>
        <fullName evidence="8">Ammonium transporter</fullName>
    </recommendedName>
</protein>
<dbReference type="PANTHER" id="PTHR43029:SF10">
    <property type="entry name" value="AMMONIUM TRANSPORTER MEP2"/>
    <property type="match status" value="1"/>
</dbReference>
<evidence type="ECO:0000256" key="4">
    <source>
        <dbReference type="ARBA" id="ARBA00022692"/>
    </source>
</evidence>
<evidence type="ECO:0000256" key="9">
    <source>
        <dbReference type="SAM" id="MobiDB-lite"/>
    </source>
</evidence>
<feature type="domain" description="Ammonium transporter AmtB-like" evidence="11">
    <location>
        <begin position="139"/>
        <end position="534"/>
    </location>
</feature>
<evidence type="ECO:0000313" key="13">
    <source>
        <dbReference type="Proteomes" id="UP000281098"/>
    </source>
</evidence>
<proteinExistence type="inferred from homology"/>
<feature type="signal peptide" evidence="10">
    <location>
        <begin position="1"/>
        <end position="24"/>
    </location>
</feature>
<sequence length="536" mass="53800">MRKLLMSLLMAGSLIAAGVGPALADDAASAAAASAPAATAADASAPSAGGGRPRGGGLAGGARGGAPPRPPPPPPGPPPAAPAASAPAAPEAAASAAAAPASGAADASAAAAASAPAAPAAPTAPFSVDSSKISAGDTAWMLTSTALVLFMTVPGLALFYAGMVRKKNVLATVMQSFAITALITVLWTVVGYSLAFTPGNGFIGGLSRVFLHGMNYVKGDKATTLTVSHLATTIPESVYFVYQMTFAIITPALICGAFADRMKFSAMLVFMTLWSLIVYVPVAHMVWEPTGWLSADGVLDFAGGTVVHINAGIAGLMSCLVLGKRVGYGRESMAPHNLVLTMIGGSMLWVGWFGFNAGSAVAADGRAGFAMLTTQVATACAALGWMFAEWIAKGKPSVLGIVSGAVAGLVAITPAAGFVGVAGALVIGIAAGVICFWSATWLKSKLGYDDSLDAFGVHGVGGVLGALLTGVFAVKDIGGMDGSLLLQAKGVAITLIYSGVLSFVLLKLIDLTMGLRVSEEEEREGLDVILHGEHVE</sequence>
<evidence type="ECO:0000259" key="11">
    <source>
        <dbReference type="Pfam" id="PF00909"/>
    </source>
</evidence>
<dbReference type="RefSeq" id="WP_124759669.1">
    <property type="nucleotide sequence ID" value="NZ_QTPM01000015.1"/>
</dbReference>
<evidence type="ECO:0000256" key="10">
    <source>
        <dbReference type="SAM" id="SignalP"/>
    </source>
</evidence>
<dbReference type="PANTHER" id="PTHR43029">
    <property type="entry name" value="AMMONIUM TRANSPORTER MEP2"/>
    <property type="match status" value="1"/>
</dbReference>
<keyword evidence="7 8" id="KW-0924">Ammonia transport</keyword>
<evidence type="ECO:0000256" key="6">
    <source>
        <dbReference type="ARBA" id="ARBA00023136"/>
    </source>
</evidence>
<feature type="transmembrane region" description="Helical" evidence="8">
    <location>
        <begin position="486"/>
        <end position="506"/>
    </location>
</feature>
<dbReference type="InterPro" id="IPR018047">
    <property type="entry name" value="Ammonium_transpt_CS"/>
</dbReference>
<dbReference type="NCBIfam" id="TIGR00836">
    <property type="entry name" value="amt"/>
    <property type="match status" value="1"/>
</dbReference>
<keyword evidence="10" id="KW-0732">Signal</keyword>
<feature type="transmembrane region" description="Helical" evidence="8">
    <location>
        <begin position="239"/>
        <end position="259"/>
    </location>
</feature>
<reference evidence="12 13" key="1">
    <citation type="submission" date="2018-08" db="EMBL/GenBank/DDBJ databases">
        <title>Comparative analysis of Burkholderia isolates from Puerto Rico.</title>
        <authorList>
            <person name="Hall C."/>
            <person name="Sahl J."/>
            <person name="Wagner D."/>
        </authorList>
    </citation>
    <scope>NUCLEOTIDE SEQUENCE [LARGE SCALE GENOMIC DNA]</scope>
    <source>
        <strain evidence="12 13">Bp8966</strain>
    </source>
</reference>
<dbReference type="InterPro" id="IPR029020">
    <property type="entry name" value="Ammonium/urea_transptr"/>
</dbReference>
<keyword evidence="13" id="KW-1185">Reference proteome</keyword>
<feature type="compositionally biased region" description="Pro residues" evidence="9">
    <location>
        <begin position="67"/>
        <end position="81"/>
    </location>
</feature>
<dbReference type="InterPro" id="IPR001905">
    <property type="entry name" value="Ammonium_transpt"/>
</dbReference>